<sequence>MSLAEKIAIRIGNNAKLFLKVDEDQEQVIVYGAINLFQVIFAFLWVIIAGVFFGVLYEALVFTATVGILRKYSGGAHASSSSRCIIIGTILAVLAGIIINNVLYIANNYLVLLISVAFMIFSFMIVAKNAPVDSIKKPINNIEMRKQFRKKSITVLSIYSIIIMILFILNKKYLELHYIKLMEIISLGVLWQTITLTKNGIRFLNKVDFVLKYITDRKG</sequence>
<keyword evidence="4 8" id="KW-0812">Transmembrane</keyword>
<feature type="transmembrane region" description="Helical" evidence="8">
    <location>
        <begin position="153"/>
        <end position="170"/>
    </location>
</feature>
<dbReference type="OrthoDB" id="2854767at2"/>
<evidence type="ECO:0000256" key="1">
    <source>
        <dbReference type="ARBA" id="ARBA00022475"/>
    </source>
</evidence>
<dbReference type="KEGG" id="csr:Cspa_c00960"/>
<evidence type="ECO:0000256" key="6">
    <source>
        <dbReference type="ARBA" id="ARBA00022989"/>
    </source>
</evidence>
<keyword evidence="1" id="KW-1003">Cell membrane</keyword>
<evidence type="ECO:0000256" key="7">
    <source>
        <dbReference type="ARBA" id="ARBA00023136"/>
    </source>
</evidence>
<evidence type="ECO:0000256" key="8">
    <source>
        <dbReference type="SAM" id="Phobius"/>
    </source>
</evidence>
<organism evidence="9 10">
    <name type="scientific">Clostridium saccharoperbutylacetonicum N1-4(HMT)</name>
    <dbReference type="NCBI Taxonomy" id="931276"/>
    <lineage>
        <taxon>Bacteria</taxon>
        <taxon>Bacillati</taxon>
        <taxon>Bacillota</taxon>
        <taxon>Clostridia</taxon>
        <taxon>Eubacteriales</taxon>
        <taxon>Clostridiaceae</taxon>
        <taxon>Clostridium</taxon>
    </lineage>
</organism>
<dbReference type="GO" id="GO:0008233">
    <property type="term" value="F:peptidase activity"/>
    <property type="evidence" value="ECO:0007669"/>
    <property type="project" value="UniProtKB-KW"/>
</dbReference>
<dbReference type="AlphaFoldDB" id="M1MG28"/>
<dbReference type="GO" id="GO:0016020">
    <property type="term" value="C:membrane"/>
    <property type="evidence" value="ECO:0007669"/>
    <property type="project" value="InterPro"/>
</dbReference>
<dbReference type="GO" id="GO:0009372">
    <property type="term" value="P:quorum sensing"/>
    <property type="evidence" value="ECO:0007669"/>
    <property type="project" value="UniProtKB-KW"/>
</dbReference>
<reference evidence="9 10" key="1">
    <citation type="submission" date="2013-02" db="EMBL/GenBank/DDBJ databases">
        <title>Genome sequence of Clostridium saccharoperbutylacetonicum N1-4(HMT).</title>
        <authorList>
            <person name="Poehlein A."/>
            <person name="Daniel R."/>
        </authorList>
    </citation>
    <scope>NUCLEOTIDE SEQUENCE [LARGE SCALE GENOMIC DNA]</scope>
    <source>
        <strain evidence="10">N1-4(HMT)</strain>
    </source>
</reference>
<evidence type="ECO:0000256" key="3">
    <source>
        <dbReference type="ARBA" id="ARBA00022670"/>
    </source>
</evidence>
<dbReference type="Proteomes" id="UP000011728">
    <property type="component" value="Chromosome"/>
</dbReference>
<dbReference type="RefSeq" id="WP_015390267.1">
    <property type="nucleotide sequence ID" value="NC_020291.1"/>
</dbReference>
<dbReference type="SMART" id="SM00793">
    <property type="entry name" value="AgrB"/>
    <property type="match status" value="1"/>
</dbReference>
<dbReference type="EMBL" id="CP004121">
    <property type="protein sequence ID" value="AGF53931.1"/>
    <property type="molecule type" value="Genomic_DNA"/>
</dbReference>
<dbReference type="GO" id="GO:0006508">
    <property type="term" value="P:proteolysis"/>
    <property type="evidence" value="ECO:0007669"/>
    <property type="project" value="UniProtKB-KW"/>
</dbReference>
<keyword evidence="10" id="KW-1185">Reference proteome</keyword>
<proteinExistence type="predicted"/>
<dbReference type="Pfam" id="PF04647">
    <property type="entry name" value="AgrB"/>
    <property type="match status" value="1"/>
</dbReference>
<evidence type="ECO:0000313" key="10">
    <source>
        <dbReference type="Proteomes" id="UP000011728"/>
    </source>
</evidence>
<evidence type="ECO:0000256" key="5">
    <source>
        <dbReference type="ARBA" id="ARBA00022801"/>
    </source>
</evidence>
<feature type="transmembrane region" description="Helical" evidence="8">
    <location>
        <begin position="109"/>
        <end position="127"/>
    </location>
</feature>
<protein>
    <submittedName>
        <fullName evidence="9">Accessory gene regulator B</fullName>
    </submittedName>
</protein>
<evidence type="ECO:0000256" key="4">
    <source>
        <dbReference type="ARBA" id="ARBA00022692"/>
    </source>
</evidence>
<dbReference type="HOGENOM" id="CLU_098969_0_1_9"/>
<keyword evidence="3" id="KW-0645">Protease</keyword>
<keyword evidence="6 8" id="KW-1133">Transmembrane helix</keyword>
<dbReference type="STRING" id="36745.CLSAP_00960"/>
<dbReference type="InterPro" id="IPR006741">
    <property type="entry name" value="AgrB"/>
</dbReference>
<keyword evidence="2" id="KW-0673">Quorum sensing</keyword>
<accession>M1MG28</accession>
<keyword evidence="5" id="KW-0378">Hydrolase</keyword>
<dbReference type="PATRIC" id="fig|931276.5.peg.88"/>
<evidence type="ECO:0000313" key="9">
    <source>
        <dbReference type="EMBL" id="AGF53931.1"/>
    </source>
</evidence>
<evidence type="ECO:0000256" key="2">
    <source>
        <dbReference type="ARBA" id="ARBA00022654"/>
    </source>
</evidence>
<name>M1MG28_9CLOT</name>
<dbReference type="eggNOG" id="COG4512">
    <property type="taxonomic scope" value="Bacteria"/>
</dbReference>
<keyword evidence="7 8" id="KW-0472">Membrane</keyword>
<feature type="transmembrane region" description="Helical" evidence="8">
    <location>
        <begin position="84"/>
        <end position="103"/>
    </location>
</feature>
<gene>
    <name evidence="9" type="ORF">Cspa_c00960</name>
</gene>